<feature type="transmembrane region" description="Helical" evidence="1">
    <location>
        <begin position="12"/>
        <end position="32"/>
    </location>
</feature>
<keyword evidence="1" id="KW-0812">Transmembrane</keyword>
<protein>
    <submittedName>
        <fullName evidence="2">Uncharacterized protein</fullName>
    </submittedName>
</protein>
<organism evidence="2 3">
    <name type="scientific">Achromobacter piechaudii ATCC 43553</name>
    <dbReference type="NCBI Taxonomy" id="742159"/>
    <lineage>
        <taxon>Bacteria</taxon>
        <taxon>Pseudomonadati</taxon>
        <taxon>Pseudomonadota</taxon>
        <taxon>Betaproteobacteria</taxon>
        <taxon>Burkholderiales</taxon>
        <taxon>Alcaligenaceae</taxon>
        <taxon>Achromobacter</taxon>
    </lineage>
</organism>
<proteinExistence type="predicted"/>
<keyword evidence="1" id="KW-0472">Membrane</keyword>
<evidence type="ECO:0000313" key="3">
    <source>
        <dbReference type="Proteomes" id="UP000004510"/>
    </source>
</evidence>
<dbReference type="EMBL" id="ADMS01000108">
    <property type="protein sequence ID" value="EFF73916.1"/>
    <property type="molecule type" value="Genomic_DNA"/>
</dbReference>
<comment type="caution">
    <text evidence="2">The sequence shown here is derived from an EMBL/GenBank/DDBJ whole genome shotgun (WGS) entry which is preliminary data.</text>
</comment>
<keyword evidence="1" id="KW-1133">Transmembrane helix</keyword>
<name>D4XGW2_9BURK</name>
<dbReference type="HOGENOM" id="CLU_2646168_0_0_4"/>
<dbReference type="Proteomes" id="UP000004510">
    <property type="component" value="Unassembled WGS sequence"/>
</dbReference>
<evidence type="ECO:0000313" key="2">
    <source>
        <dbReference type="EMBL" id="EFF73916.1"/>
    </source>
</evidence>
<evidence type="ECO:0000256" key="1">
    <source>
        <dbReference type="SAM" id="Phobius"/>
    </source>
</evidence>
<feature type="transmembrane region" description="Helical" evidence="1">
    <location>
        <begin position="38"/>
        <end position="57"/>
    </location>
</feature>
<sequence length="76" mass="7958">MDARGGGAVTRAASGISTCALVILLTAVLVSAQQLGRLSLALLLHCVLFLMGALFFGGDWGGFRGLFHVELREVGR</sequence>
<gene>
    <name evidence="2" type="ORF">HMPREF0004_4709</name>
</gene>
<dbReference type="AlphaFoldDB" id="D4XGW2"/>
<accession>D4XGW2</accession>
<reference evidence="3" key="1">
    <citation type="submission" date="2010-03" db="EMBL/GenBank/DDBJ databases">
        <title>Complete sequence of Mobiluncus curtisii ATCC 43063.</title>
        <authorList>
            <person name="Muzny D."/>
            <person name="Qin X."/>
            <person name="Deng J."/>
            <person name="Jiang H."/>
            <person name="Liu Y."/>
            <person name="Qu J."/>
            <person name="Song X.-Z."/>
            <person name="Zhang L."/>
            <person name="Thornton R."/>
            <person name="Coyle M."/>
            <person name="Francisco L."/>
            <person name="Jackson L."/>
            <person name="Javaid M."/>
            <person name="Korchina V."/>
            <person name="Kovar C."/>
            <person name="Mata R."/>
            <person name="Mathew T."/>
            <person name="Ngo R."/>
            <person name="Nguyen L."/>
            <person name="Nguyen N."/>
            <person name="Okwuonu G."/>
            <person name="Ongeri F."/>
            <person name="Pham C."/>
            <person name="Simmons D."/>
            <person name="Wilczek-Boney K."/>
            <person name="Hale W."/>
            <person name="Jakkamsetti A."/>
            <person name="Pham P."/>
            <person name="Ruth R."/>
            <person name="San Lucas F."/>
            <person name="Warren J."/>
            <person name="Zhang J."/>
            <person name="Zhao Z."/>
            <person name="Zhou C."/>
            <person name="Zhu D."/>
            <person name="Lee S."/>
            <person name="Bess C."/>
            <person name="Blankenburg K."/>
            <person name="Forbes L."/>
            <person name="Fu Q."/>
            <person name="Gubbala S."/>
            <person name="Hirani K."/>
            <person name="Jayaseelan J.C."/>
            <person name="Lara F."/>
            <person name="Munidasa M."/>
            <person name="Palculict T."/>
            <person name="Patil S."/>
            <person name="Pu L.-L."/>
            <person name="Saada N."/>
            <person name="Tang L."/>
            <person name="Weissenberger G."/>
            <person name="Zhu Y."/>
            <person name="Hemphill L."/>
            <person name="Shang Y."/>
            <person name="Youmans B."/>
            <person name="Ayvaz T."/>
            <person name="Ross M."/>
            <person name="Santibanez J."/>
            <person name="Aqrawi P."/>
            <person name="Gross S."/>
            <person name="Joshi V."/>
            <person name="Fowler G."/>
            <person name="Nazareth L."/>
            <person name="Reid J."/>
            <person name="Worley K."/>
            <person name="Petrosino J."/>
            <person name="Highlander S."/>
            <person name="Gibbs R."/>
            <person name="Gibbs R."/>
        </authorList>
    </citation>
    <scope>NUCLEOTIDE SEQUENCE [LARGE SCALE GENOMIC DNA]</scope>
    <source>
        <strain evidence="3">ATCC 43553</strain>
    </source>
</reference>